<dbReference type="InterPro" id="IPR040198">
    <property type="entry name" value="Fido_containing"/>
</dbReference>
<dbReference type="RefSeq" id="WP_015638393.1">
    <property type="nucleotide sequence ID" value="NC_021236.1"/>
</dbReference>
<sequence length="360" mass="42526">MQLLIKKGLQILKIFDYNKLKDLKIPHDIANILNNISQYQGRLGLFIQQNKLKSLDNLMMQSKIFSIESSNKIENVFTTNKRLKELSINKIKPINRNEEEIVGYKNVLDIINENFDSIEIKPNYILQMHRILYDYTNIDGGTYKKTQNYITQTLANNETKIRFTPIEPYLISIKMEELCNTFQENFNKPQTNNLILIFNFIFDFVSIHPFTDGNGRIQRLLMTLLLYKTNHVIGKYISLDKIIESSKETYYETLLSSSYNWHENTNDTTPFIRYMLGILLNAYKTFERAVIFPHLQKLTAKQQIELVFKNTLLKMTKAKIIELLPHISQTTIELYLNQLLKEKYITKINNNKFSYYIKNK</sequence>
<feature type="binding site" evidence="2">
    <location>
        <position position="264"/>
    </location>
    <ligand>
        <name>ATP</name>
        <dbReference type="ChEBI" id="CHEBI:30616"/>
    </ligand>
</feature>
<dbReference type="PANTHER" id="PTHR13504">
    <property type="entry name" value="FIDO DOMAIN-CONTAINING PROTEIN DDB_G0283145"/>
    <property type="match status" value="1"/>
</dbReference>
<dbReference type="Gene3D" id="1.10.3290.10">
    <property type="entry name" value="Fido-like domain"/>
    <property type="match status" value="1"/>
</dbReference>
<organism evidence="4 5">
    <name type="scientific">Strawberry lethal yellows phytoplasma (CPA) str. NZSb11</name>
    <dbReference type="NCBI Taxonomy" id="980422"/>
    <lineage>
        <taxon>Bacteria</taxon>
        <taxon>Bacillati</taxon>
        <taxon>Mycoplasmatota</taxon>
        <taxon>Mollicutes</taxon>
        <taxon>Acholeplasmatales</taxon>
        <taxon>Acholeplasmataceae</taxon>
        <taxon>Candidatus Phytoplasma</taxon>
        <taxon>16SrXII (Stolbur group)</taxon>
    </lineage>
</organism>
<protein>
    <submittedName>
        <fullName evidence="4">Fic Family Protein</fullName>
    </submittedName>
</protein>
<dbReference type="EMBL" id="CP002548">
    <property type="protein sequence ID" value="AGL91018.1"/>
    <property type="molecule type" value="Genomic_DNA"/>
</dbReference>
<evidence type="ECO:0000256" key="1">
    <source>
        <dbReference type="PIRSR" id="PIRSR640198-1"/>
    </source>
</evidence>
<dbReference type="Pfam" id="PF02661">
    <property type="entry name" value="Fic"/>
    <property type="match status" value="1"/>
</dbReference>
<gene>
    <name evidence="4" type="primary">fic</name>
    <name evidence="4" type="ORF">SLY_1112</name>
</gene>
<dbReference type="Proteomes" id="UP000013941">
    <property type="component" value="Chromosome"/>
</dbReference>
<feature type="binding site" evidence="2">
    <location>
        <begin position="212"/>
        <end position="219"/>
    </location>
    <ligand>
        <name>ATP</name>
        <dbReference type="ChEBI" id="CHEBI:30616"/>
    </ligand>
</feature>
<evidence type="ECO:0000256" key="2">
    <source>
        <dbReference type="PIRSR" id="PIRSR640198-2"/>
    </source>
</evidence>
<dbReference type="PROSITE" id="PS51459">
    <property type="entry name" value="FIDO"/>
    <property type="match status" value="1"/>
</dbReference>
<keyword evidence="5" id="KW-1185">Reference proteome</keyword>
<evidence type="ECO:0000313" key="4">
    <source>
        <dbReference type="EMBL" id="AGL91018.1"/>
    </source>
</evidence>
<name>R4S2J6_PHYAS</name>
<dbReference type="InterPro" id="IPR036597">
    <property type="entry name" value="Fido-like_dom_sf"/>
</dbReference>
<dbReference type="GO" id="GO:0005524">
    <property type="term" value="F:ATP binding"/>
    <property type="evidence" value="ECO:0007669"/>
    <property type="project" value="UniProtKB-KW"/>
</dbReference>
<dbReference type="InterPro" id="IPR003812">
    <property type="entry name" value="Fido"/>
</dbReference>
<feature type="domain" description="Fido" evidence="3">
    <location>
        <begin position="120"/>
        <end position="277"/>
    </location>
</feature>
<feature type="active site" evidence="1">
    <location>
        <position position="208"/>
    </location>
</feature>
<keyword evidence="2" id="KW-0067">ATP-binding</keyword>
<keyword evidence="2" id="KW-0547">Nucleotide-binding</keyword>
<dbReference type="PANTHER" id="PTHR13504:SF38">
    <property type="entry name" value="FIDO DOMAIN-CONTAINING PROTEIN"/>
    <property type="match status" value="1"/>
</dbReference>
<evidence type="ECO:0000313" key="5">
    <source>
        <dbReference type="Proteomes" id="UP000013941"/>
    </source>
</evidence>
<dbReference type="SUPFAM" id="SSF140931">
    <property type="entry name" value="Fic-like"/>
    <property type="match status" value="1"/>
</dbReference>
<evidence type="ECO:0000259" key="3">
    <source>
        <dbReference type="PROSITE" id="PS51459"/>
    </source>
</evidence>
<accession>R4S2J6</accession>
<dbReference type="KEGG" id="nzs:SLY_1112"/>
<reference evidence="4 5" key="1">
    <citation type="journal article" date="2013" name="BMC Genomics">
        <title>Comparison of the complete genome sequence of two closely related isolates of 'Candidatus Phytoplasma australiense' reveals genome plasticity.</title>
        <authorList>
            <person name="Andersen M.T."/>
            <person name="Liefting L.W."/>
            <person name="Havukkala I."/>
            <person name="Beever R.E."/>
        </authorList>
    </citation>
    <scope>NUCLEOTIDE SEQUENCE [LARGE SCALE GENOMIC DNA]</scope>
    <source>
        <strain evidence="4 5">NZSb11</strain>
    </source>
</reference>
<dbReference type="SMR" id="R4S2J6"/>
<proteinExistence type="predicted"/>
<dbReference type="HOGENOM" id="CLU_046381_0_0_14"/>
<feature type="binding site" evidence="2">
    <location>
        <begin position="250"/>
        <end position="251"/>
    </location>
    <ligand>
        <name>ATP</name>
        <dbReference type="ChEBI" id="CHEBI:30616"/>
    </ligand>
</feature>
<dbReference type="PATRIC" id="fig|980422.3.peg.1021"/>
<dbReference type="AlphaFoldDB" id="R4S2J6"/>